<feature type="transmembrane region" description="Helical" evidence="5">
    <location>
        <begin position="12"/>
        <end position="36"/>
    </location>
</feature>
<dbReference type="GO" id="GO:0097588">
    <property type="term" value="P:archaeal or bacterial-type flagellum-dependent cell motility"/>
    <property type="evidence" value="ECO:0007669"/>
    <property type="project" value="InterPro"/>
</dbReference>
<evidence type="ECO:0000256" key="2">
    <source>
        <dbReference type="ARBA" id="ARBA00010256"/>
    </source>
</evidence>
<dbReference type="Proteomes" id="UP000288215">
    <property type="component" value="Unassembled WGS sequence"/>
</dbReference>
<comment type="subcellular location">
    <subcellularLocation>
        <location evidence="1 4">Archaeal flagellum</location>
    </subcellularLocation>
</comment>
<dbReference type="GO" id="GO:0097589">
    <property type="term" value="C:archaeal-type flagellum"/>
    <property type="evidence" value="ECO:0007669"/>
    <property type="project" value="UniProtKB-SubCell"/>
</dbReference>
<keyword evidence="5" id="KW-1133">Transmembrane helix</keyword>
<reference evidence="6 7" key="1">
    <citation type="submission" date="2018-12" db="EMBL/GenBank/DDBJ databases">
        <title>The complete genome of the methanogenic archaea of the candidate phylum Verstraetearchaeota, obtained from the metagenome of underground thermal water.</title>
        <authorList>
            <person name="Kadnikov V.V."/>
            <person name="Mardanov A.V."/>
            <person name="Beletsky A.V."/>
            <person name="Karnachuk O.V."/>
            <person name="Ravin N.V."/>
        </authorList>
    </citation>
    <scope>NUCLEOTIDE SEQUENCE [LARGE SCALE GENOMIC DNA]</scope>
    <source>
        <strain evidence="6">Ch88</strain>
    </source>
</reference>
<keyword evidence="5" id="KW-0812">Transmembrane</keyword>
<dbReference type="NCBIfam" id="TIGR02537">
    <property type="entry name" value="arch_flag_Nterm"/>
    <property type="match status" value="1"/>
</dbReference>
<evidence type="ECO:0000313" key="6">
    <source>
        <dbReference type="EMBL" id="RWX73319.1"/>
    </source>
</evidence>
<comment type="caution">
    <text evidence="6">The sequence shown here is derived from an EMBL/GenBank/DDBJ whole genome shotgun (WGS) entry which is preliminary data.</text>
</comment>
<name>A0A3S3RBY1_METS7</name>
<keyword evidence="5" id="KW-0472">Membrane</keyword>
<comment type="similarity">
    <text evidence="2 4">Belongs to the archaeal flagellin family.</text>
</comment>
<sequence>MARNMRMNRKGLTGIETAIIVIAFVIAASVFAFAVLNMGLLTTAKAQDAIVSGVGQAQSSLKITSVYAYSDEEGSDAKCKGVAILVQPSGTANVDFTPTKVAISYKNANVAYPDVYEGSASDLFITKSDFMNSSGDYKGDLYNLLDITHTCVVVEIQGDGDMLLEQGEVFAIYINLDKVGTTAVLNVYDHFTTEVIPGQGSKLTFTGTMPASILKVMMLSGS</sequence>
<gene>
    <name evidence="6" type="ORF">Metus_1293</name>
</gene>
<evidence type="ECO:0000256" key="5">
    <source>
        <dbReference type="SAM" id="Phobius"/>
    </source>
</evidence>
<evidence type="ECO:0000313" key="7">
    <source>
        <dbReference type="Proteomes" id="UP000288215"/>
    </source>
</evidence>
<dbReference type="GO" id="GO:0005198">
    <property type="term" value="F:structural molecule activity"/>
    <property type="evidence" value="ECO:0007669"/>
    <property type="project" value="InterPro"/>
</dbReference>
<evidence type="ECO:0000256" key="4">
    <source>
        <dbReference type="RuleBase" id="RU361282"/>
    </source>
</evidence>
<dbReference type="Pfam" id="PF01917">
    <property type="entry name" value="Flagellin_arch-type"/>
    <property type="match status" value="1"/>
</dbReference>
<organism evidence="6 7">
    <name type="scientific">Methanosuratincola subterraneus</name>
    <dbReference type="NCBI Taxonomy" id="2593994"/>
    <lineage>
        <taxon>Archaea</taxon>
        <taxon>Thermoproteota</taxon>
        <taxon>Methanosuratincolia</taxon>
        <taxon>Candidatus Methanomethylicales</taxon>
        <taxon>Candidatus Methanomethylicaceae</taxon>
        <taxon>Candidatus Methanosuratincola (ex Vanwonterghem et al. 2016)</taxon>
    </lineage>
</organism>
<dbReference type="InterPro" id="IPR013373">
    <property type="entry name" value="Flagellin/pilin_N_arc"/>
</dbReference>
<dbReference type="PANTHER" id="PTHR35903">
    <property type="entry name" value="FLAGELLIN B1"/>
    <property type="match status" value="1"/>
</dbReference>
<dbReference type="EMBL" id="RXGA01000003">
    <property type="protein sequence ID" value="RWX73319.1"/>
    <property type="molecule type" value="Genomic_DNA"/>
</dbReference>
<dbReference type="AlphaFoldDB" id="A0A3S3RBY1"/>
<protein>
    <recommendedName>
        <fullName evidence="4">Flagellin</fullName>
    </recommendedName>
</protein>
<comment type="function">
    <text evidence="4">Flagellin is the subunit protein which polymerizes to form the filaments of archaeal flagella.</text>
</comment>
<accession>A0A3S3RBY1</accession>
<dbReference type="InterPro" id="IPR002774">
    <property type="entry name" value="Flagellin_arc-type"/>
</dbReference>
<dbReference type="PANTHER" id="PTHR35903:SF1">
    <property type="entry name" value="FLAGELLIN B1"/>
    <property type="match status" value="1"/>
</dbReference>
<proteinExistence type="inferred from homology"/>
<evidence type="ECO:0000256" key="1">
    <source>
        <dbReference type="ARBA" id="ARBA00004618"/>
    </source>
</evidence>
<keyword evidence="3 4" id="KW-0974">Archaeal flagellum</keyword>
<evidence type="ECO:0000256" key="3">
    <source>
        <dbReference type="ARBA" id="ARBA00022440"/>
    </source>
</evidence>